<feature type="domain" description="C2H2-type" evidence="3">
    <location>
        <begin position="320"/>
        <end position="342"/>
    </location>
</feature>
<dbReference type="EMBL" id="CAFZ01000741">
    <property type="protein sequence ID" value="CCA76414.1"/>
    <property type="molecule type" value="Genomic_DNA"/>
</dbReference>
<feature type="compositionally biased region" description="Low complexity" evidence="2">
    <location>
        <begin position="34"/>
        <end position="48"/>
    </location>
</feature>
<dbReference type="PROSITE" id="PS50157">
    <property type="entry name" value="ZINC_FINGER_C2H2_2"/>
    <property type="match status" value="2"/>
</dbReference>
<feature type="region of interest" description="Disordered" evidence="2">
    <location>
        <begin position="1"/>
        <end position="67"/>
    </location>
</feature>
<comment type="caution">
    <text evidence="4">The sequence shown here is derived from an EMBL/GenBank/DDBJ whole genome shotgun (WGS) entry which is preliminary data.</text>
</comment>
<dbReference type="Gene3D" id="3.30.160.60">
    <property type="entry name" value="Classic Zinc Finger"/>
    <property type="match status" value="1"/>
</dbReference>
<dbReference type="PROSITE" id="PS00028">
    <property type="entry name" value="ZINC_FINGER_C2H2_1"/>
    <property type="match status" value="2"/>
</dbReference>
<feature type="compositionally biased region" description="Polar residues" evidence="2">
    <location>
        <begin position="53"/>
        <end position="63"/>
    </location>
</feature>
<keyword evidence="5" id="KW-1185">Reference proteome</keyword>
<evidence type="ECO:0000313" key="5">
    <source>
        <dbReference type="Proteomes" id="UP000007148"/>
    </source>
</evidence>
<dbReference type="STRING" id="1109443.G4TYM1"/>
<dbReference type="InterPro" id="IPR013087">
    <property type="entry name" value="Znf_C2H2_type"/>
</dbReference>
<proteinExistence type="predicted"/>
<evidence type="ECO:0000313" key="4">
    <source>
        <dbReference type="EMBL" id="CCA76414.1"/>
    </source>
</evidence>
<protein>
    <recommendedName>
        <fullName evidence="3">C2H2-type domain-containing protein</fullName>
    </recommendedName>
</protein>
<keyword evidence="1" id="KW-0862">Zinc</keyword>
<dbReference type="InParanoid" id="G4TYM1"/>
<dbReference type="OrthoDB" id="6077919at2759"/>
<dbReference type="Pfam" id="PF00096">
    <property type="entry name" value="zf-C2H2"/>
    <property type="match status" value="1"/>
</dbReference>
<dbReference type="SMART" id="SM00355">
    <property type="entry name" value="ZnF_C2H2"/>
    <property type="match status" value="2"/>
</dbReference>
<accession>G4TYM1</accession>
<keyword evidence="1" id="KW-0863">Zinc-finger</keyword>
<dbReference type="Proteomes" id="UP000007148">
    <property type="component" value="Unassembled WGS sequence"/>
</dbReference>
<dbReference type="SUPFAM" id="SSF57667">
    <property type="entry name" value="beta-beta-alpha zinc fingers"/>
    <property type="match status" value="1"/>
</dbReference>
<keyword evidence="1" id="KW-0479">Metal-binding</keyword>
<feature type="domain" description="C2H2-type" evidence="3">
    <location>
        <begin position="347"/>
        <end position="375"/>
    </location>
</feature>
<evidence type="ECO:0000259" key="3">
    <source>
        <dbReference type="PROSITE" id="PS50157"/>
    </source>
</evidence>
<name>G4TYM1_SERID</name>
<sequence>MTTLLSNNPSLSRSPSTSSPLSALVRSRSKRASWAHSSRTSAVSSSPSDYLGITSSQQGTPSGSPELRDLLRRRSNRTNVVNAEDASLDNETNVYIPRRRSLTETLWRPRVTLVERPLESPITEEAMTSRSTLTMTHQPKIMNDDGLSLKETLTRRNSLEAEINVEPEDQEALAKALELLALYPPPSRLPRQSRYPTLRTSTISTLALPEPTTRALYALVTNAFTPAQLPAARSIQRFIQDNPDTPLPLFLITKEIAEIYGEYGWCLIGKCGLERISYKIARLTSTYHVTDEELERDQSRKRIDVLCGHIRDRHFEQMPFKCSQCPASYINQGELDRHSQTHPVGEFACPVCEDTFVDEAVLQQHQLAKHAKKTITSKLRRLLVRTVPRK</sequence>
<reference evidence="4 5" key="1">
    <citation type="journal article" date="2011" name="PLoS Pathog.">
        <title>Endophytic Life Strategies Decoded by Genome and Transcriptome Analyses of the Mutualistic Root Symbiont Piriformospora indica.</title>
        <authorList>
            <person name="Zuccaro A."/>
            <person name="Lahrmann U."/>
            <person name="Guldener U."/>
            <person name="Langen G."/>
            <person name="Pfiffi S."/>
            <person name="Biedenkopf D."/>
            <person name="Wong P."/>
            <person name="Samans B."/>
            <person name="Grimm C."/>
            <person name="Basiewicz M."/>
            <person name="Murat C."/>
            <person name="Martin F."/>
            <person name="Kogel K.H."/>
        </authorList>
    </citation>
    <scope>NUCLEOTIDE SEQUENCE [LARGE SCALE GENOMIC DNA]</scope>
    <source>
        <strain evidence="4 5">DSM 11827</strain>
    </source>
</reference>
<evidence type="ECO:0000256" key="1">
    <source>
        <dbReference type="PROSITE-ProRule" id="PRU00042"/>
    </source>
</evidence>
<gene>
    <name evidence="4" type="ORF">PIIN_10407</name>
</gene>
<dbReference type="AlphaFoldDB" id="G4TYM1"/>
<evidence type="ECO:0000256" key="2">
    <source>
        <dbReference type="SAM" id="MobiDB-lite"/>
    </source>
</evidence>
<dbReference type="InterPro" id="IPR036236">
    <property type="entry name" value="Znf_C2H2_sf"/>
</dbReference>
<organism evidence="4 5">
    <name type="scientific">Serendipita indica (strain DSM 11827)</name>
    <name type="common">Root endophyte fungus</name>
    <name type="synonym">Piriformospora indica</name>
    <dbReference type="NCBI Taxonomy" id="1109443"/>
    <lineage>
        <taxon>Eukaryota</taxon>
        <taxon>Fungi</taxon>
        <taxon>Dikarya</taxon>
        <taxon>Basidiomycota</taxon>
        <taxon>Agaricomycotina</taxon>
        <taxon>Agaricomycetes</taxon>
        <taxon>Sebacinales</taxon>
        <taxon>Serendipitaceae</taxon>
        <taxon>Serendipita</taxon>
    </lineage>
</organism>
<dbReference type="HOGENOM" id="CLU_809214_0_0_1"/>
<dbReference type="GO" id="GO:0008270">
    <property type="term" value="F:zinc ion binding"/>
    <property type="evidence" value="ECO:0007669"/>
    <property type="project" value="UniProtKB-KW"/>
</dbReference>
<feature type="compositionally biased region" description="Low complexity" evidence="2">
    <location>
        <begin position="1"/>
        <end position="22"/>
    </location>
</feature>